<evidence type="ECO:0000313" key="5">
    <source>
        <dbReference type="Proteomes" id="UP000094389"/>
    </source>
</evidence>
<evidence type="ECO:0000313" key="4">
    <source>
        <dbReference type="EMBL" id="ODV71447.1"/>
    </source>
</evidence>
<dbReference type="Gene3D" id="3.40.630.30">
    <property type="match status" value="1"/>
</dbReference>
<dbReference type="STRING" id="983966.A0A1E4RVZ4"/>
<dbReference type="Pfam" id="PF00583">
    <property type="entry name" value="Acetyltransf_1"/>
    <property type="match status" value="1"/>
</dbReference>
<evidence type="ECO:0000259" key="3">
    <source>
        <dbReference type="PROSITE" id="PS51186"/>
    </source>
</evidence>
<keyword evidence="1 4" id="KW-0808">Transferase</keyword>
<dbReference type="GO" id="GO:0005737">
    <property type="term" value="C:cytoplasm"/>
    <property type="evidence" value="ECO:0007669"/>
    <property type="project" value="TreeGrafter"/>
</dbReference>
<protein>
    <submittedName>
        <fullName evidence="4">Acyl-CoA N-acyltransferase</fullName>
    </submittedName>
</protein>
<dbReference type="InterPro" id="IPR000182">
    <property type="entry name" value="GNAT_dom"/>
</dbReference>
<proteinExistence type="predicted"/>
<dbReference type="PROSITE" id="PS51186">
    <property type="entry name" value="GNAT"/>
    <property type="match status" value="1"/>
</dbReference>
<dbReference type="EMBL" id="KV453941">
    <property type="protein sequence ID" value="ODV71447.1"/>
    <property type="molecule type" value="Genomic_DNA"/>
</dbReference>
<dbReference type="OMA" id="DGHIRYR"/>
<feature type="domain" description="N-acetyltransferase" evidence="3">
    <location>
        <begin position="3"/>
        <end position="153"/>
    </location>
</feature>
<dbReference type="InterPro" id="IPR016181">
    <property type="entry name" value="Acyl_CoA_acyltransferase"/>
</dbReference>
<reference evidence="4 5" key="1">
    <citation type="journal article" date="2016" name="Proc. Natl. Acad. Sci. U.S.A.">
        <title>Comparative genomics of biotechnologically important yeasts.</title>
        <authorList>
            <person name="Riley R."/>
            <person name="Haridas S."/>
            <person name="Wolfe K.H."/>
            <person name="Lopes M.R."/>
            <person name="Hittinger C.T."/>
            <person name="Goeker M."/>
            <person name="Salamov A.A."/>
            <person name="Wisecaver J.H."/>
            <person name="Long T.M."/>
            <person name="Calvey C.H."/>
            <person name="Aerts A.L."/>
            <person name="Barry K.W."/>
            <person name="Choi C."/>
            <person name="Clum A."/>
            <person name="Coughlan A.Y."/>
            <person name="Deshpande S."/>
            <person name="Douglass A.P."/>
            <person name="Hanson S.J."/>
            <person name="Klenk H.-P."/>
            <person name="LaButti K.M."/>
            <person name="Lapidus A."/>
            <person name="Lindquist E.A."/>
            <person name="Lipzen A.M."/>
            <person name="Meier-Kolthoff J.P."/>
            <person name="Ohm R.A."/>
            <person name="Otillar R.P."/>
            <person name="Pangilinan J.L."/>
            <person name="Peng Y."/>
            <person name="Rokas A."/>
            <person name="Rosa C.A."/>
            <person name="Scheuner C."/>
            <person name="Sibirny A.A."/>
            <person name="Slot J.C."/>
            <person name="Stielow J.B."/>
            <person name="Sun H."/>
            <person name="Kurtzman C.P."/>
            <person name="Blackwell M."/>
            <person name="Grigoriev I.V."/>
            <person name="Jeffries T.W."/>
        </authorList>
    </citation>
    <scope>NUCLEOTIDE SEQUENCE [LARGE SCALE GENOMIC DNA]</scope>
    <source>
        <strain evidence="5">ATCC 18201 / CBS 1600 / BCRC 20928 / JCM 3617 / NBRC 0987 / NRRL Y-1542</strain>
    </source>
</reference>
<dbReference type="PANTHER" id="PTHR10545:SF29">
    <property type="entry name" value="GH14572P-RELATED"/>
    <property type="match status" value="1"/>
</dbReference>
<organism evidence="4 5">
    <name type="scientific">Cyberlindnera jadinii (strain ATCC 18201 / CBS 1600 / BCRC 20928 / JCM 3617 / NBRC 0987 / NRRL Y-1542)</name>
    <name type="common">Torula yeast</name>
    <name type="synonym">Candida utilis</name>
    <dbReference type="NCBI Taxonomy" id="983966"/>
    <lineage>
        <taxon>Eukaryota</taxon>
        <taxon>Fungi</taxon>
        <taxon>Dikarya</taxon>
        <taxon>Ascomycota</taxon>
        <taxon>Saccharomycotina</taxon>
        <taxon>Saccharomycetes</taxon>
        <taxon>Phaffomycetales</taxon>
        <taxon>Phaffomycetaceae</taxon>
        <taxon>Cyberlindnera</taxon>
    </lineage>
</organism>
<gene>
    <name evidence="4" type="ORF">CYBJADRAFT_186762</name>
</gene>
<dbReference type="GO" id="GO:0008080">
    <property type="term" value="F:N-acetyltransferase activity"/>
    <property type="evidence" value="ECO:0007669"/>
    <property type="project" value="TreeGrafter"/>
</dbReference>
<name>A0A1E4RVZ4_CYBJN</name>
<keyword evidence="5" id="KW-1185">Reference proteome</keyword>
<accession>A0A1E4RVZ4</accession>
<keyword evidence="2 4" id="KW-0012">Acyltransferase</keyword>
<sequence>MTFTVRPIEEKDKQEWLDMWNGKGSYLEFYSSLGVVTPEATENTLKRFFDPNEPVYCVVAVNNETGKLIGFANYLTHRNTWTIEDSLYLNDLFVREDSRLHGVGRALIEKVYSEGDRLNCKKVYWSTQFENHRAQLLYTKVGVKTGFLTYRKP</sequence>
<dbReference type="InterPro" id="IPR051016">
    <property type="entry name" value="Diverse_Substrate_AcTransf"/>
</dbReference>
<dbReference type="SUPFAM" id="SSF55729">
    <property type="entry name" value="Acyl-CoA N-acyltransferases (Nat)"/>
    <property type="match status" value="1"/>
</dbReference>
<dbReference type="AlphaFoldDB" id="A0A1E4RVZ4"/>
<dbReference type="GeneID" id="30991627"/>
<dbReference type="CDD" id="cd04301">
    <property type="entry name" value="NAT_SF"/>
    <property type="match status" value="1"/>
</dbReference>
<dbReference type="PANTHER" id="PTHR10545">
    <property type="entry name" value="DIAMINE N-ACETYLTRANSFERASE"/>
    <property type="match status" value="1"/>
</dbReference>
<evidence type="ECO:0000256" key="1">
    <source>
        <dbReference type="ARBA" id="ARBA00022679"/>
    </source>
</evidence>
<dbReference type="RefSeq" id="XP_020068486.1">
    <property type="nucleotide sequence ID" value="XM_020217231.1"/>
</dbReference>
<dbReference type="OrthoDB" id="7305308at2759"/>
<dbReference type="Proteomes" id="UP000094389">
    <property type="component" value="Unassembled WGS sequence"/>
</dbReference>
<evidence type="ECO:0000256" key="2">
    <source>
        <dbReference type="ARBA" id="ARBA00023315"/>
    </source>
</evidence>